<comment type="function">
    <text evidence="7">Flavin prenyltransferase that catalyzes the synthesis of the prenylated FMN cofactor (prenyl-FMN) for 4-hydroxy-3-polyprenylbenzoic acid decarboxylase UbiD. The prenyltransferase is metal-independent and links a dimethylallyl moiety from dimethylallyl monophosphate (DMAP) to the flavin N5 and C6 atoms of FMN.</text>
</comment>
<evidence type="ECO:0000256" key="5">
    <source>
        <dbReference type="ARBA" id="ARBA00050612"/>
    </source>
</evidence>
<dbReference type="EC" id="2.5.1.129" evidence="7"/>
<feature type="binding site" evidence="7">
    <location>
        <position position="39"/>
    </location>
    <ligand>
        <name>FMN</name>
        <dbReference type="ChEBI" id="CHEBI:58210"/>
    </ligand>
</feature>
<dbReference type="EMBL" id="WUUL01000014">
    <property type="protein sequence ID" value="MXQ55433.1"/>
    <property type="molecule type" value="Genomic_DNA"/>
</dbReference>
<protein>
    <recommendedName>
        <fullName evidence="7">Flavin prenyltransferase UbiX</fullName>
        <ecNumber evidence="7">2.5.1.129</ecNumber>
    </recommendedName>
</protein>
<reference evidence="9 10" key="1">
    <citation type="submission" date="2019-12" db="EMBL/GenBank/DDBJ databases">
        <title>Whole-genome analyses of novel actinobacteria.</title>
        <authorList>
            <person name="Sahin N."/>
            <person name="Saygin H."/>
        </authorList>
    </citation>
    <scope>NUCLEOTIDE SEQUENCE [LARGE SCALE GENOMIC DNA]</scope>
    <source>
        <strain evidence="9 10">KC615</strain>
    </source>
</reference>
<feature type="binding site" evidence="7">
    <location>
        <begin position="90"/>
        <end position="93"/>
    </location>
    <ligand>
        <name>FMN</name>
        <dbReference type="ChEBI" id="CHEBI:58210"/>
    </ligand>
</feature>
<sequence length="190" mass="20805">MSNQKRLIVGISGATGVIYGIRILEVLRKLEIESHLVISKAAEMTLHYETDMSVKELRKLADVNYGIQDVGAAISSGSFHTMGMIVAPCSIKTMSAIAHTITDNLLTRAADVALKERRKLVLLLRETPLTTSHIKNMLAITESGGIIAPPVPAFYIRPRSLEDIINHTVGRALDLFGIDTGTVERWGENK</sequence>
<dbReference type="Pfam" id="PF02441">
    <property type="entry name" value="Flavoprotein"/>
    <property type="match status" value="1"/>
</dbReference>
<keyword evidence="4 7" id="KW-0808">Transferase</keyword>
<evidence type="ECO:0000256" key="7">
    <source>
        <dbReference type="HAMAP-Rule" id="MF_01984"/>
    </source>
</evidence>
<dbReference type="GO" id="GO:0106141">
    <property type="term" value="F:flavin prenyltransferase activity"/>
    <property type="evidence" value="ECO:0007669"/>
    <property type="project" value="UniProtKB-EC"/>
</dbReference>
<dbReference type="RefSeq" id="WP_160802778.1">
    <property type="nucleotide sequence ID" value="NZ_WUUL01000014.1"/>
</dbReference>
<name>A0A6I4VX53_9BACL</name>
<dbReference type="InterPro" id="IPR004507">
    <property type="entry name" value="UbiX-like"/>
</dbReference>
<dbReference type="InterPro" id="IPR036551">
    <property type="entry name" value="Flavin_trans-like"/>
</dbReference>
<comment type="similarity">
    <text evidence="6 7">Belongs to the UbiX/PAD1 family.</text>
</comment>
<dbReference type="NCBIfam" id="TIGR00421">
    <property type="entry name" value="ubiX_pad"/>
    <property type="match status" value="1"/>
</dbReference>
<comment type="catalytic activity">
    <reaction evidence="5 7">
        <text>dimethylallyl phosphate + FMNH2 = prenylated FMNH2 + phosphate</text>
        <dbReference type="Rhea" id="RHEA:37743"/>
        <dbReference type="ChEBI" id="CHEBI:43474"/>
        <dbReference type="ChEBI" id="CHEBI:57618"/>
        <dbReference type="ChEBI" id="CHEBI:87467"/>
        <dbReference type="ChEBI" id="CHEBI:88052"/>
        <dbReference type="EC" id="2.5.1.129"/>
    </reaction>
</comment>
<dbReference type="GO" id="GO:0016831">
    <property type="term" value="F:carboxy-lyase activity"/>
    <property type="evidence" value="ECO:0007669"/>
    <property type="project" value="TreeGrafter"/>
</dbReference>
<comment type="caution">
    <text evidence="7">Lacks conserved residue(s) required for the propagation of feature annotation.</text>
</comment>
<dbReference type="AlphaFoldDB" id="A0A6I4VX53"/>
<dbReference type="PANTHER" id="PTHR43374:SF1">
    <property type="entry name" value="FLAVIN PRENYLTRANSFERASE PAD1, MITOCHONDRIAL"/>
    <property type="match status" value="1"/>
</dbReference>
<dbReference type="InterPro" id="IPR003382">
    <property type="entry name" value="Flavoprotein"/>
</dbReference>
<evidence type="ECO:0000256" key="4">
    <source>
        <dbReference type="ARBA" id="ARBA00022679"/>
    </source>
</evidence>
<evidence type="ECO:0000313" key="10">
    <source>
        <dbReference type="Proteomes" id="UP000430692"/>
    </source>
</evidence>
<feature type="binding site" evidence="7">
    <location>
        <position position="171"/>
    </location>
    <ligand>
        <name>dimethylallyl phosphate</name>
        <dbReference type="ChEBI" id="CHEBI:88052"/>
    </ligand>
</feature>
<evidence type="ECO:0000259" key="8">
    <source>
        <dbReference type="Pfam" id="PF02441"/>
    </source>
</evidence>
<accession>A0A6I4VX53</accession>
<dbReference type="SUPFAM" id="SSF52507">
    <property type="entry name" value="Homo-oligomeric flavin-containing Cys decarboxylases, HFCD"/>
    <property type="match status" value="1"/>
</dbReference>
<dbReference type="HAMAP" id="MF_01984">
    <property type="entry name" value="ubiX_pad"/>
    <property type="match status" value="1"/>
</dbReference>
<feature type="domain" description="Flavoprotein" evidence="8">
    <location>
        <begin position="5"/>
        <end position="175"/>
    </location>
</feature>
<proteinExistence type="inferred from homology"/>
<feature type="binding site" evidence="7">
    <location>
        <begin position="13"/>
        <end position="15"/>
    </location>
    <ligand>
        <name>FMN</name>
        <dbReference type="ChEBI" id="CHEBI:58210"/>
    </ligand>
</feature>
<keyword evidence="2 7" id="KW-0285">Flavoprotein</keyword>
<evidence type="ECO:0000256" key="6">
    <source>
        <dbReference type="ARBA" id="ARBA00060793"/>
    </source>
</evidence>
<keyword evidence="1 7" id="KW-0637">Prenyltransferase</keyword>
<dbReference type="PANTHER" id="PTHR43374">
    <property type="entry name" value="FLAVIN PRENYLTRANSFERASE"/>
    <property type="match status" value="1"/>
</dbReference>
<feature type="binding site" evidence="7">
    <location>
        <position position="155"/>
    </location>
    <ligand>
        <name>dimethylallyl phosphate</name>
        <dbReference type="ChEBI" id="CHEBI:88052"/>
    </ligand>
</feature>
<comment type="caution">
    <text evidence="9">The sequence shown here is derived from an EMBL/GenBank/DDBJ whole genome shotgun (WGS) entry which is preliminary data.</text>
</comment>
<dbReference type="Gene3D" id="3.40.50.1950">
    <property type="entry name" value="Flavin prenyltransferase-like"/>
    <property type="match status" value="1"/>
</dbReference>
<dbReference type="FunFam" id="3.40.50.1950:FF:000001">
    <property type="entry name" value="Flavin prenyltransferase UbiX"/>
    <property type="match status" value="1"/>
</dbReference>
<keyword evidence="10" id="KW-1185">Reference proteome</keyword>
<keyword evidence="3 7" id="KW-0288">FMN</keyword>
<evidence type="ECO:0000256" key="1">
    <source>
        <dbReference type="ARBA" id="ARBA00022602"/>
    </source>
</evidence>
<feature type="binding site" evidence="7">
    <location>
        <position position="125"/>
    </location>
    <ligand>
        <name>FMN</name>
        <dbReference type="ChEBI" id="CHEBI:58210"/>
    </ligand>
</feature>
<evidence type="ECO:0000256" key="2">
    <source>
        <dbReference type="ARBA" id="ARBA00022630"/>
    </source>
</evidence>
<gene>
    <name evidence="7" type="primary">ubiX</name>
    <name evidence="9" type="ORF">GSM42_17260</name>
</gene>
<evidence type="ECO:0000313" key="9">
    <source>
        <dbReference type="EMBL" id="MXQ55433.1"/>
    </source>
</evidence>
<evidence type="ECO:0000256" key="3">
    <source>
        <dbReference type="ARBA" id="ARBA00022643"/>
    </source>
</evidence>
<dbReference type="Proteomes" id="UP000430692">
    <property type="component" value="Unassembled WGS sequence"/>
</dbReference>
<organism evidence="9 10">
    <name type="scientific">Shimazuella alba</name>
    <dbReference type="NCBI Taxonomy" id="2690964"/>
    <lineage>
        <taxon>Bacteria</taxon>
        <taxon>Bacillati</taxon>
        <taxon>Bacillota</taxon>
        <taxon>Bacilli</taxon>
        <taxon>Bacillales</taxon>
        <taxon>Thermoactinomycetaceae</taxon>
        <taxon>Shimazuella</taxon>
    </lineage>
</organism>
<dbReference type="NCBIfam" id="NF004685">
    <property type="entry name" value="PRK06029.1"/>
    <property type="match status" value="1"/>
</dbReference>